<feature type="domain" description="TNase-like" evidence="6">
    <location>
        <begin position="65"/>
        <end position="199"/>
    </location>
</feature>
<feature type="region of interest" description="Disordered" evidence="4">
    <location>
        <begin position="1"/>
        <end position="22"/>
    </location>
</feature>
<dbReference type="InterPro" id="IPR035437">
    <property type="entry name" value="SNase_OB-fold_sf"/>
</dbReference>
<dbReference type="PANTHER" id="PTHR12302:SF3">
    <property type="entry name" value="SERINE_THREONINE-PROTEIN KINASE 31"/>
    <property type="match status" value="1"/>
</dbReference>
<dbReference type="PROSITE" id="PS50830">
    <property type="entry name" value="TNASE_3"/>
    <property type="match status" value="1"/>
</dbReference>
<sequence length="208" mass="22702">MATTSPTVHRAHRVPSKLERHNARRRQSAGVIALIGLLGAVLFVGSLSLFVLILNTVARNSSTPYAVEPTVIETIDGDTIDVRIGYKRQRIRLLGIDTPETKDPRKPVQCFGREASERTDELLPPGTVVRLEHDIEKHDAYNRLLAYVWRASDGLFVNLDLVADGYADILSIPPNTAHADEFRAAMTAAKATPVGLWATCGGPDKPAS</sequence>
<evidence type="ECO:0000256" key="5">
    <source>
        <dbReference type="SAM" id="Phobius"/>
    </source>
</evidence>
<dbReference type="Gene3D" id="2.40.50.90">
    <property type="match status" value="1"/>
</dbReference>
<keyword evidence="5" id="KW-0472">Membrane</keyword>
<evidence type="ECO:0000313" key="8">
    <source>
        <dbReference type="EMBL" id="CAB4571129.1"/>
    </source>
</evidence>
<gene>
    <name evidence="7" type="ORF">UFOPK1495_01095</name>
    <name evidence="8" type="ORF">UFOPK1711_00514</name>
    <name evidence="9" type="ORF">UFOPK2143_00229</name>
</gene>
<evidence type="ECO:0000256" key="3">
    <source>
        <dbReference type="ARBA" id="ARBA00022801"/>
    </source>
</evidence>
<dbReference type="EMBL" id="CAEZVV010000006">
    <property type="protein sequence ID" value="CAB4635894.1"/>
    <property type="molecule type" value="Genomic_DNA"/>
</dbReference>
<dbReference type="SUPFAM" id="SSF50199">
    <property type="entry name" value="Staphylococcal nuclease"/>
    <property type="match status" value="1"/>
</dbReference>
<evidence type="ECO:0000259" key="6">
    <source>
        <dbReference type="PROSITE" id="PS50830"/>
    </source>
</evidence>
<dbReference type="InterPro" id="IPR016071">
    <property type="entry name" value="Staphylococal_nuclease_OB-fold"/>
</dbReference>
<evidence type="ECO:0000256" key="1">
    <source>
        <dbReference type="ARBA" id="ARBA00022722"/>
    </source>
</evidence>
<dbReference type="GO" id="GO:0016787">
    <property type="term" value="F:hydrolase activity"/>
    <property type="evidence" value="ECO:0007669"/>
    <property type="project" value="UniProtKB-KW"/>
</dbReference>
<dbReference type="GO" id="GO:0003676">
    <property type="term" value="F:nucleic acid binding"/>
    <property type="evidence" value="ECO:0007669"/>
    <property type="project" value="InterPro"/>
</dbReference>
<reference evidence="7" key="1">
    <citation type="submission" date="2020-05" db="EMBL/GenBank/DDBJ databases">
        <authorList>
            <person name="Chiriac C."/>
            <person name="Salcher M."/>
            <person name="Ghai R."/>
            <person name="Kavagutti S V."/>
        </authorList>
    </citation>
    <scope>NUCLEOTIDE SEQUENCE</scope>
</reference>
<protein>
    <submittedName>
        <fullName evidence="7">Unannotated protein</fullName>
    </submittedName>
</protein>
<dbReference type="EMBL" id="CAEZTR010000021">
    <property type="protein sequence ID" value="CAB4571129.1"/>
    <property type="molecule type" value="Genomic_DNA"/>
</dbReference>
<accession>A0A6J6CVZ6</accession>
<keyword evidence="3" id="KW-0378">Hydrolase</keyword>
<name>A0A6J6CVZ6_9ZZZZ</name>
<dbReference type="EMBL" id="CAEZSU010000111">
    <property type="protein sequence ID" value="CAB4554433.1"/>
    <property type="molecule type" value="Genomic_DNA"/>
</dbReference>
<proteinExistence type="predicted"/>
<keyword evidence="2" id="KW-0255">Endonuclease</keyword>
<dbReference type="GO" id="GO:0004519">
    <property type="term" value="F:endonuclease activity"/>
    <property type="evidence" value="ECO:0007669"/>
    <property type="project" value="UniProtKB-KW"/>
</dbReference>
<evidence type="ECO:0000313" key="9">
    <source>
        <dbReference type="EMBL" id="CAB4635894.1"/>
    </source>
</evidence>
<dbReference type="PANTHER" id="PTHR12302">
    <property type="entry name" value="EBNA2 BINDING PROTEIN P100"/>
    <property type="match status" value="1"/>
</dbReference>
<keyword evidence="5" id="KW-1133">Transmembrane helix</keyword>
<evidence type="ECO:0000313" key="7">
    <source>
        <dbReference type="EMBL" id="CAB4554433.1"/>
    </source>
</evidence>
<dbReference type="AlphaFoldDB" id="A0A6J6CVZ6"/>
<keyword evidence="5" id="KW-0812">Transmembrane</keyword>
<keyword evidence="1" id="KW-0540">Nuclease</keyword>
<feature type="transmembrane region" description="Helical" evidence="5">
    <location>
        <begin position="29"/>
        <end position="54"/>
    </location>
</feature>
<dbReference type="InterPro" id="IPR002071">
    <property type="entry name" value="Thermonucl_AS"/>
</dbReference>
<dbReference type="Pfam" id="PF00565">
    <property type="entry name" value="SNase"/>
    <property type="match status" value="1"/>
</dbReference>
<evidence type="ECO:0000256" key="2">
    <source>
        <dbReference type="ARBA" id="ARBA00022759"/>
    </source>
</evidence>
<dbReference type="PROSITE" id="PS01123">
    <property type="entry name" value="TNASE_1"/>
    <property type="match status" value="1"/>
</dbReference>
<dbReference type="SMART" id="SM00318">
    <property type="entry name" value="SNc"/>
    <property type="match status" value="1"/>
</dbReference>
<evidence type="ECO:0000256" key="4">
    <source>
        <dbReference type="SAM" id="MobiDB-lite"/>
    </source>
</evidence>
<organism evidence="7">
    <name type="scientific">freshwater metagenome</name>
    <dbReference type="NCBI Taxonomy" id="449393"/>
    <lineage>
        <taxon>unclassified sequences</taxon>
        <taxon>metagenomes</taxon>
        <taxon>ecological metagenomes</taxon>
    </lineage>
</organism>